<evidence type="ECO:0000313" key="2">
    <source>
        <dbReference type="Proteomes" id="UP001163719"/>
    </source>
</evidence>
<dbReference type="EMBL" id="JAPDHV010000003">
    <property type="protein sequence ID" value="MCW3161418.1"/>
    <property type="molecule type" value="Genomic_DNA"/>
</dbReference>
<gene>
    <name evidence="1" type="ORF">OH806_09105</name>
</gene>
<keyword evidence="2" id="KW-1185">Reference proteome</keyword>
<evidence type="ECO:0000313" key="1">
    <source>
        <dbReference type="EMBL" id="MCW3161418.1"/>
    </source>
</evidence>
<name>A0ABT3HNQ5_9FLAO</name>
<reference evidence="1" key="1">
    <citation type="submission" date="2022-10" db="EMBL/GenBank/DDBJ databases">
        <title>Chryseobacterium babae sp. nov. isolated from the gut of the beetle Oryctes rhinoceros, and Chryseobacterium kimseyorum sp. nov., isolated from a stick insect rearing cage.</title>
        <authorList>
            <person name="Shelomi M."/>
            <person name="Han C.-J."/>
            <person name="Chen W.-M."/>
            <person name="Chen H.-K."/>
            <person name="Liaw S.-J."/>
            <person name="Muhle E."/>
            <person name="Clermont D."/>
        </authorList>
    </citation>
    <scope>NUCLEOTIDE SEQUENCE</scope>
    <source>
        <strain evidence="1">WLa1L2M3</strain>
    </source>
</reference>
<organism evidence="1 2">
    <name type="scientific">Chryseobacterium oryctis</name>
    <dbReference type="NCBI Taxonomy" id="2952618"/>
    <lineage>
        <taxon>Bacteria</taxon>
        <taxon>Pseudomonadati</taxon>
        <taxon>Bacteroidota</taxon>
        <taxon>Flavobacteriia</taxon>
        <taxon>Flavobacteriales</taxon>
        <taxon>Weeksellaceae</taxon>
        <taxon>Chryseobacterium group</taxon>
        <taxon>Chryseobacterium</taxon>
    </lineage>
</organism>
<sequence length="500" mass="56883">MSRTRIIHGKCTKIIGENYNVFAEGSILYNANCETRDNGLEKGVHYGDYEKFEEDISEDFELKFSLKKDKTYSTVVPFGILDFNGNYENASFVFDYSLMLGNVDSVEFKILNEDGTTIYAITNLPEVVISSKKIPLLMEDIINKKPRYDPLNPHKTWDWKSVFDPYKITAGDYTKIGSYVIFWDGFDNNGIFDSKNFNNKKLKAVITATKKGVKKTKEVEFTTQYKEVDWVDVKIDKNNKKIDTTLRVNLKDGGANGIDCIERDIDPEPKFKVAVTSCPWDKIPTSSITPSQPVIKSRTRNFQDLEKLAINGINYHWGRNKNHIIAKDVKIVGEPYEVYVDSINTEENSMDDVSLIYNTNGSWMRSGNPGTATLNPISWVGNLVSREAVCYNVGYIKYSNGWGYVIEKDEDINFKETSAHEIGHEILKSYGGTVYSYGHKGSVNVVTQSNSDQSTNYPISGEIDIMPYYKNYIPINDRKRMVAAESDVLSLIWLTKIIIK</sequence>
<protein>
    <submittedName>
        <fullName evidence="1">Uncharacterized protein</fullName>
    </submittedName>
</protein>
<comment type="caution">
    <text evidence="1">The sequence shown here is derived from an EMBL/GenBank/DDBJ whole genome shotgun (WGS) entry which is preliminary data.</text>
</comment>
<accession>A0ABT3HNQ5</accession>
<proteinExistence type="predicted"/>
<dbReference type="RefSeq" id="WP_264743359.1">
    <property type="nucleotide sequence ID" value="NZ_JAPDHV010000003.1"/>
</dbReference>
<dbReference type="Proteomes" id="UP001163719">
    <property type="component" value="Unassembled WGS sequence"/>
</dbReference>